<dbReference type="Gene3D" id="2.60.40.4070">
    <property type="match status" value="1"/>
</dbReference>
<gene>
    <name evidence="7" type="primary">flgD</name>
    <name evidence="7" type="ORF">DDE20_13110</name>
</gene>
<keyword evidence="7" id="KW-0282">Flagellum</keyword>
<protein>
    <recommendedName>
        <fullName evidence="2 5">Basal-body rod modification protein FlgD</fullName>
    </recommendedName>
</protein>
<evidence type="ECO:0000256" key="5">
    <source>
        <dbReference type="RuleBase" id="RU362076"/>
    </source>
</evidence>
<evidence type="ECO:0000256" key="2">
    <source>
        <dbReference type="ARBA" id="ARBA00016013"/>
    </source>
</evidence>
<dbReference type="Pfam" id="PF03963">
    <property type="entry name" value="FlgD"/>
    <property type="match status" value="1"/>
</dbReference>
<accession>A0A2T8HT66</accession>
<dbReference type="GO" id="GO:0044781">
    <property type="term" value="P:bacterial-type flagellum organization"/>
    <property type="evidence" value="ECO:0007669"/>
    <property type="project" value="UniProtKB-UniRule"/>
</dbReference>
<comment type="caution">
    <text evidence="7">The sequence shown here is derived from an EMBL/GenBank/DDBJ whole genome shotgun (WGS) entry which is preliminary data.</text>
</comment>
<comment type="function">
    <text evidence="4 5">Required for flagellar hook formation. May act as a scaffolding protein.</text>
</comment>
<keyword evidence="7" id="KW-0969">Cilium</keyword>
<reference evidence="7 8" key="1">
    <citation type="submission" date="2018-04" db="EMBL/GenBank/DDBJ databases">
        <title>Pararhodobacter oceanense sp. nov., isolated from marine intertidal sediment.</title>
        <authorList>
            <person name="Wang X.-L."/>
            <person name="Du Z.-J."/>
        </authorList>
    </citation>
    <scope>NUCLEOTIDE SEQUENCE [LARGE SCALE GENOMIC DNA]</scope>
    <source>
        <strain evidence="7 8">AM505</strain>
    </source>
</reference>
<organism evidence="7 8">
    <name type="scientific">Pararhodobacter oceanensis</name>
    <dbReference type="NCBI Taxonomy" id="2172121"/>
    <lineage>
        <taxon>Bacteria</taxon>
        <taxon>Pseudomonadati</taxon>
        <taxon>Pseudomonadota</taxon>
        <taxon>Alphaproteobacteria</taxon>
        <taxon>Rhodobacterales</taxon>
        <taxon>Paracoccaceae</taxon>
        <taxon>Pararhodobacter</taxon>
    </lineage>
</organism>
<keyword evidence="7" id="KW-0966">Cell projection</keyword>
<dbReference type="EMBL" id="QDKM01000005">
    <property type="protein sequence ID" value="PVH28502.1"/>
    <property type="molecule type" value="Genomic_DNA"/>
</dbReference>
<evidence type="ECO:0000313" key="8">
    <source>
        <dbReference type="Proteomes" id="UP000245911"/>
    </source>
</evidence>
<dbReference type="InterPro" id="IPR005648">
    <property type="entry name" value="FlgD"/>
</dbReference>
<keyword evidence="3 5" id="KW-1005">Bacterial flagellum biogenesis</keyword>
<dbReference type="OrthoDB" id="9785233at2"/>
<evidence type="ECO:0000313" key="7">
    <source>
        <dbReference type="EMBL" id="PVH28502.1"/>
    </source>
</evidence>
<sequence>MDVSATTATTTQATSTAAAAGEQSDYQTFLNMLTVQMRNQDPLNPMNSTDFAVQLATFSGVEQQSHTNQLLTSMLSQAGLAGLGTWVGMEARIYGGVTFTGAPIELTPDPALGADAVTLIVRDRDGAIVDSRVLAPDTLSYQWDGVGPEGVPLPEGAYTFEIDSRLNGEVMDTQPVAAYVPVLEARYENGATMLVMPGDLWIDSSAVTGLRPAVAEAQI</sequence>
<evidence type="ECO:0000259" key="6">
    <source>
        <dbReference type="Pfam" id="PF13860"/>
    </source>
</evidence>
<evidence type="ECO:0000256" key="4">
    <source>
        <dbReference type="ARBA" id="ARBA00024746"/>
    </source>
</evidence>
<evidence type="ECO:0000256" key="1">
    <source>
        <dbReference type="ARBA" id="ARBA00010577"/>
    </source>
</evidence>
<dbReference type="Proteomes" id="UP000245911">
    <property type="component" value="Unassembled WGS sequence"/>
</dbReference>
<evidence type="ECO:0000256" key="3">
    <source>
        <dbReference type="ARBA" id="ARBA00022795"/>
    </source>
</evidence>
<dbReference type="InterPro" id="IPR025965">
    <property type="entry name" value="FlgD/Vpr_Ig-like"/>
</dbReference>
<name>A0A2T8HT66_9RHOB</name>
<dbReference type="AlphaFoldDB" id="A0A2T8HT66"/>
<feature type="domain" description="FlgD/Vpr Ig-like" evidence="6">
    <location>
        <begin position="100"/>
        <end position="164"/>
    </location>
</feature>
<proteinExistence type="inferred from homology"/>
<keyword evidence="8" id="KW-1185">Reference proteome</keyword>
<dbReference type="RefSeq" id="WP_116558954.1">
    <property type="nucleotide sequence ID" value="NZ_JBLWXM010000020.1"/>
</dbReference>
<comment type="similarity">
    <text evidence="1 5">Belongs to the FlgD family.</text>
</comment>
<dbReference type="Pfam" id="PF13860">
    <property type="entry name" value="FlgD_ig"/>
    <property type="match status" value="1"/>
</dbReference>